<keyword evidence="2" id="KW-0560">Oxidoreductase</keyword>
<evidence type="ECO:0000256" key="1">
    <source>
        <dbReference type="ARBA" id="ARBA00006484"/>
    </source>
</evidence>
<evidence type="ECO:0000256" key="2">
    <source>
        <dbReference type="ARBA" id="ARBA00023002"/>
    </source>
</evidence>
<dbReference type="InterPro" id="IPR020904">
    <property type="entry name" value="Sc_DH/Rdtase_CS"/>
</dbReference>
<dbReference type="PRINTS" id="PR00081">
    <property type="entry name" value="GDHRDH"/>
</dbReference>
<dbReference type="Pfam" id="PF13561">
    <property type="entry name" value="adh_short_C2"/>
    <property type="match status" value="1"/>
</dbReference>
<comment type="caution">
    <text evidence="3">The sequence shown here is derived from an EMBL/GenBank/DDBJ whole genome shotgun (WGS) entry which is preliminary data.</text>
</comment>
<keyword evidence="4" id="KW-1185">Reference proteome</keyword>
<dbReference type="Gene3D" id="3.40.50.720">
    <property type="entry name" value="NAD(P)-binding Rossmann-like Domain"/>
    <property type="match status" value="1"/>
</dbReference>
<dbReference type="InterPro" id="IPR002347">
    <property type="entry name" value="SDR_fam"/>
</dbReference>
<protein>
    <submittedName>
        <fullName evidence="3">SDR family NAD(P)-dependent oxidoreductase</fullName>
    </submittedName>
</protein>
<organism evidence="3 4">
    <name type="scientific">Ravibacter arvi</name>
    <dbReference type="NCBI Taxonomy" id="2051041"/>
    <lineage>
        <taxon>Bacteria</taxon>
        <taxon>Pseudomonadati</taxon>
        <taxon>Bacteroidota</taxon>
        <taxon>Cytophagia</taxon>
        <taxon>Cytophagales</taxon>
        <taxon>Spirosomataceae</taxon>
        <taxon>Ravibacter</taxon>
    </lineage>
</organism>
<evidence type="ECO:0000313" key="3">
    <source>
        <dbReference type="EMBL" id="GAA4443111.1"/>
    </source>
</evidence>
<comment type="similarity">
    <text evidence="1">Belongs to the short-chain dehydrogenases/reductases (SDR) family.</text>
</comment>
<accession>A0ABP8M244</accession>
<evidence type="ECO:0000313" key="4">
    <source>
        <dbReference type="Proteomes" id="UP001501508"/>
    </source>
</evidence>
<sequence length="263" mass="27389">MYYYLIIIICLIKMNVLSGKVAIVTGAASGIGASTALLFAREGAGVIVTDINETEGKALVEKILASGGKAAFLKANAGKAEDAEKTVLFALETFGRLDIAVNNAGIGGYSGPIAEYPVDEWQKVIDINLSGVFYGLKYQIPAIEKTAGKGSIINVASILGAVGLANASAYVASKHAVVGLTKVAALESSAKGVRVNSVGPAFIDTPILNGLTGEFREAITRAHPIGRLGRPEEVAELFLWLASDKSSFATGSYYPIDGGYLSQ</sequence>
<dbReference type="NCBIfam" id="NF005559">
    <property type="entry name" value="PRK07231.1"/>
    <property type="match status" value="1"/>
</dbReference>
<name>A0ABP8M244_9BACT</name>
<proteinExistence type="inferred from homology"/>
<dbReference type="PROSITE" id="PS00061">
    <property type="entry name" value="ADH_SHORT"/>
    <property type="match status" value="1"/>
</dbReference>
<dbReference type="PANTHER" id="PTHR24321">
    <property type="entry name" value="DEHYDROGENASES, SHORT CHAIN"/>
    <property type="match status" value="1"/>
</dbReference>
<dbReference type="EMBL" id="BAABEY010000029">
    <property type="protein sequence ID" value="GAA4443111.1"/>
    <property type="molecule type" value="Genomic_DNA"/>
</dbReference>
<dbReference type="PANTHER" id="PTHR24321:SF8">
    <property type="entry name" value="ESTRADIOL 17-BETA-DEHYDROGENASE 8-RELATED"/>
    <property type="match status" value="1"/>
</dbReference>
<dbReference type="RefSeq" id="WP_345030831.1">
    <property type="nucleotide sequence ID" value="NZ_BAABEY010000029.1"/>
</dbReference>
<dbReference type="SUPFAM" id="SSF51735">
    <property type="entry name" value="NAD(P)-binding Rossmann-fold domains"/>
    <property type="match status" value="1"/>
</dbReference>
<reference evidence="4" key="1">
    <citation type="journal article" date="2019" name="Int. J. Syst. Evol. Microbiol.">
        <title>The Global Catalogue of Microorganisms (GCM) 10K type strain sequencing project: providing services to taxonomists for standard genome sequencing and annotation.</title>
        <authorList>
            <consortium name="The Broad Institute Genomics Platform"/>
            <consortium name="The Broad Institute Genome Sequencing Center for Infectious Disease"/>
            <person name="Wu L."/>
            <person name="Ma J."/>
        </authorList>
    </citation>
    <scope>NUCLEOTIDE SEQUENCE [LARGE SCALE GENOMIC DNA]</scope>
    <source>
        <strain evidence="4">JCM 31920</strain>
    </source>
</reference>
<gene>
    <name evidence="3" type="ORF">GCM10023091_30990</name>
</gene>
<dbReference type="Proteomes" id="UP001501508">
    <property type="component" value="Unassembled WGS sequence"/>
</dbReference>
<dbReference type="InterPro" id="IPR036291">
    <property type="entry name" value="NAD(P)-bd_dom_sf"/>
</dbReference>
<dbReference type="PRINTS" id="PR00080">
    <property type="entry name" value="SDRFAMILY"/>
</dbReference>